<gene>
    <name evidence="1" type="ORF">VP01_5249g1</name>
</gene>
<name>A0A0L6UKG7_9BASI</name>
<organism evidence="1 2">
    <name type="scientific">Puccinia sorghi</name>
    <dbReference type="NCBI Taxonomy" id="27349"/>
    <lineage>
        <taxon>Eukaryota</taxon>
        <taxon>Fungi</taxon>
        <taxon>Dikarya</taxon>
        <taxon>Basidiomycota</taxon>
        <taxon>Pucciniomycotina</taxon>
        <taxon>Pucciniomycetes</taxon>
        <taxon>Pucciniales</taxon>
        <taxon>Pucciniaceae</taxon>
        <taxon>Puccinia</taxon>
    </lineage>
</organism>
<dbReference type="EMBL" id="LAVV01010441">
    <property type="protein sequence ID" value="KNZ49036.1"/>
    <property type="molecule type" value="Genomic_DNA"/>
</dbReference>
<dbReference type="AlphaFoldDB" id="A0A0L6UKG7"/>
<dbReference type="Proteomes" id="UP000037035">
    <property type="component" value="Unassembled WGS sequence"/>
</dbReference>
<protein>
    <submittedName>
        <fullName evidence="1">Uncharacterized protein</fullName>
    </submittedName>
</protein>
<keyword evidence="2" id="KW-1185">Reference proteome</keyword>
<feature type="non-terminal residue" evidence="1">
    <location>
        <position position="1"/>
    </location>
</feature>
<evidence type="ECO:0000313" key="1">
    <source>
        <dbReference type="EMBL" id="KNZ49036.1"/>
    </source>
</evidence>
<comment type="caution">
    <text evidence="1">The sequence shown here is derived from an EMBL/GenBank/DDBJ whole genome shotgun (WGS) entry which is preliminary data.</text>
</comment>
<reference evidence="1 2" key="1">
    <citation type="submission" date="2015-08" db="EMBL/GenBank/DDBJ databases">
        <title>Next Generation Sequencing and Analysis of the Genome of Puccinia sorghi L Schw, the Causal Agent of Maize Common Rust.</title>
        <authorList>
            <person name="Rochi L."/>
            <person name="Burguener G."/>
            <person name="Darino M."/>
            <person name="Turjanski A."/>
            <person name="Kreff E."/>
            <person name="Dieguez M.J."/>
            <person name="Sacco F."/>
        </authorList>
    </citation>
    <scope>NUCLEOTIDE SEQUENCE [LARGE SCALE GENOMIC DNA]</scope>
    <source>
        <strain evidence="1 2">RO10H11247</strain>
    </source>
</reference>
<sequence length="51" mass="5401">DEAYVNESLGTDGTIALRIFFGNSAVDVIVKNINKICASDSLARMIGGEIV</sequence>
<dbReference type="VEuPathDB" id="FungiDB:VP01_5249g1"/>
<evidence type="ECO:0000313" key="2">
    <source>
        <dbReference type="Proteomes" id="UP000037035"/>
    </source>
</evidence>
<proteinExistence type="predicted"/>
<accession>A0A0L6UKG7</accession>